<name>A0A1V3XBU9_MYCKA</name>
<evidence type="ECO:0000313" key="1">
    <source>
        <dbReference type="EMBL" id="OOK76578.1"/>
    </source>
</evidence>
<dbReference type="AlphaFoldDB" id="A0A1V3XBU9"/>
<dbReference type="InterPro" id="IPR036291">
    <property type="entry name" value="NAD(P)-bd_dom_sf"/>
</dbReference>
<sequence>MSEYKPVRAPEAQPEVRVAIVGVGNCASSLVQGVQYYHNADENSTVPG</sequence>
<proteinExistence type="predicted"/>
<reference evidence="1 2" key="1">
    <citation type="submission" date="2017-02" db="EMBL/GenBank/DDBJ databases">
        <title>Complete genome sequences of Mycobacterium kansasii strains isolated from rhesus macaques.</title>
        <authorList>
            <person name="Panda A."/>
            <person name="Nagaraj S."/>
            <person name="Zhao X."/>
            <person name="Tettelin H."/>
            <person name="Detolla L.J."/>
        </authorList>
    </citation>
    <scope>NUCLEOTIDE SEQUENCE [LARGE SCALE GENOMIC DNA]</scope>
    <source>
        <strain evidence="1 2">11-3813</strain>
    </source>
</reference>
<accession>A0A1V3XBU9</accession>
<organism evidence="1 2">
    <name type="scientific">Mycobacterium kansasii</name>
    <dbReference type="NCBI Taxonomy" id="1768"/>
    <lineage>
        <taxon>Bacteria</taxon>
        <taxon>Bacillati</taxon>
        <taxon>Actinomycetota</taxon>
        <taxon>Actinomycetes</taxon>
        <taxon>Mycobacteriales</taxon>
        <taxon>Mycobacteriaceae</taxon>
        <taxon>Mycobacterium</taxon>
    </lineage>
</organism>
<dbReference type="SUPFAM" id="SSF51735">
    <property type="entry name" value="NAD(P)-binding Rossmann-fold domains"/>
    <property type="match status" value="1"/>
</dbReference>
<gene>
    <name evidence="1" type="ORF">BZL30_4106</name>
</gene>
<evidence type="ECO:0000313" key="2">
    <source>
        <dbReference type="Proteomes" id="UP000189229"/>
    </source>
</evidence>
<dbReference type="Proteomes" id="UP000189229">
    <property type="component" value="Unassembled WGS sequence"/>
</dbReference>
<comment type="caution">
    <text evidence="1">The sequence shown here is derived from an EMBL/GenBank/DDBJ whole genome shotgun (WGS) entry which is preliminary data.</text>
</comment>
<dbReference type="Gene3D" id="3.40.50.720">
    <property type="entry name" value="NAD(P)-binding Rossmann-like Domain"/>
    <property type="match status" value="1"/>
</dbReference>
<dbReference type="EMBL" id="MVBM01000003">
    <property type="protein sequence ID" value="OOK76578.1"/>
    <property type="molecule type" value="Genomic_DNA"/>
</dbReference>
<protein>
    <submittedName>
        <fullName evidence="1">Myo-inositol-1-phosphate synthase family protein</fullName>
    </submittedName>
</protein>